<evidence type="ECO:0000313" key="3">
    <source>
        <dbReference type="Proteomes" id="UP000555552"/>
    </source>
</evidence>
<accession>A0A849BTV7</accession>
<dbReference type="GO" id="GO:0016791">
    <property type="term" value="F:phosphatase activity"/>
    <property type="evidence" value="ECO:0007669"/>
    <property type="project" value="TreeGrafter"/>
</dbReference>
<gene>
    <name evidence="2" type="ORF">HLB09_15090</name>
</gene>
<dbReference type="InterPro" id="IPR006357">
    <property type="entry name" value="HAD-SF_hydro_IIA"/>
</dbReference>
<dbReference type="Proteomes" id="UP000555552">
    <property type="component" value="Unassembled WGS sequence"/>
</dbReference>
<evidence type="ECO:0000313" key="2">
    <source>
        <dbReference type="EMBL" id="NNH24387.1"/>
    </source>
</evidence>
<dbReference type="PANTHER" id="PTHR19288:SF95">
    <property type="entry name" value="D-GLYCEROL 3-PHOSPHATE PHOSPHATASE"/>
    <property type="match status" value="1"/>
</dbReference>
<organism evidence="2 3">
    <name type="scientific">Pseudokineococcus marinus</name>
    <dbReference type="NCBI Taxonomy" id="351215"/>
    <lineage>
        <taxon>Bacteria</taxon>
        <taxon>Bacillati</taxon>
        <taxon>Actinomycetota</taxon>
        <taxon>Actinomycetes</taxon>
        <taxon>Kineosporiales</taxon>
        <taxon>Kineosporiaceae</taxon>
        <taxon>Pseudokineococcus</taxon>
    </lineage>
</organism>
<evidence type="ECO:0000256" key="1">
    <source>
        <dbReference type="SAM" id="MobiDB-lite"/>
    </source>
</evidence>
<dbReference type="GO" id="GO:0005737">
    <property type="term" value="C:cytoplasm"/>
    <property type="evidence" value="ECO:0007669"/>
    <property type="project" value="TreeGrafter"/>
</dbReference>
<feature type="compositionally biased region" description="Low complexity" evidence="1">
    <location>
        <begin position="15"/>
        <end position="30"/>
    </location>
</feature>
<dbReference type="AlphaFoldDB" id="A0A849BTV7"/>
<keyword evidence="3" id="KW-1185">Reference proteome</keyword>
<reference evidence="2 3" key="1">
    <citation type="submission" date="2020-05" db="EMBL/GenBank/DDBJ databases">
        <title>MicrobeNet Type strains.</title>
        <authorList>
            <person name="Nicholson A.C."/>
        </authorList>
    </citation>
    <scope>NUCLEOTIDE SEQUENCE [LARGE SCALE GENOMIC DNA]</scope>
    <source>
        <strain evidence="2 3">JCM 14547</strain>
    </source>
</reference>
<dbReference type="SUPFAM" id="SSF56784">
    <property type="entry name" value="HAD-like"/>
    <property type="match status" value="1"/>
</dbReference>
<name>A0A849BTV7_9ACTN</name>
<dbReference type="PANTHER" id="PTHR19288">
    <property type="entry name" value="4-NITROPHENYLPHOSPHATASE-RELATED"/>
    <property type="match status" value="1"/>
</dbReference>
<dbReference type="EMBL" id="JABEMA010000339">
    <property type="protein sequence ID" value="NNH24387.1"/>
    <property type="molecule type" value="Genomic_DNA"/>
</dbReference>
<dbReference type="InterPro" id="IPR023214">
    <property type="entry name" value="HAD_sf"/>
</dbReference>
<dbReference type="InterPro" id="IPR036412">
    <property type="entry name" value="HAD-like_sf"/>
</dbReference>
<comment type="caution">
    <text evidence="2">The sequence shown here is derived from an EMBL/GenBank/DDBJ whole genome shotgun (WGS) entry which is preliminary data.</text>
</comment>
<feature type="region of interest" description="Disordered" evidence="1">
    <location>
        <begin position="1"/>
        <end position="30"/>
    </location>
</feature>
<dbReference type="Pfam" id="PF13344">
    <property type="entry name" value="Hydrolase_6"/>
    <property type="match status" value="1"/>
</dbReference>
<dbReference type="Pfam" id="PF13242">
    <property type="entry name" value="Hydrolase_like"/>
    <property type="match status" value="1"/>
</dbReference>
<sequence length="368" mass="37449">MSRRARAPRAPPPASSTSGGPRPRPTTTRARARTATAVADALVASVEVLLLDLDGTVYAGDRPVRGAAEAVAACRERGVAVRFVTNNASLPPEDVAAHLGRTGVRASAEEVRTSSQAGASLVVDRCGAGARVLVVGGPGVALACRAAGLVPVTSADDEPVAVLQGFGPDVGWAALTEAAYAVRAGALWVATNVDTVLARERGPALGNGSLVAAVRTATGAEPLVAGKPERPLLDAAADGRRALVVGDRLDTDVAGARAAGLSSLWVATGVDATAAVLDAPPHQRPDHLGADLGALLAPAATVVREGEGPQRSWRCGDAQVRRGPDGLVAEDGGQPLDVLRAACAARWELEDVAVTDDLRRRVSPLDAR</sequence>
<protein>
    <submittedName>
        <fullName evidence="2">HAD-IIA family hydrolase</fullName>
    </submittedName>
</protein>
<dbReference type="NCBIfam" id="TIGR01460">
    <property type="entry name" value="HAD-SF-IIA"/>
    <property type="match status" value="1"/>
</dbReference>
<dbReference type="Gene3D" id="3.40.50.1000">
    <property type="entry name" value="HAD superfamily/HAD-like"/>
    <property type="match status" value="2"/>
</dbReference>
<proteinExistence type="predicted"/>
<keyword evidence="2" id="KW-0378">Hydrolase</keyword>